<dbReference type="EMBL" id="SNZF01000012">
    <property type="protein sequence ID" value="TDR34858.1"/>
    <property type="molecule type" value="Genomic_DNA"/>
</dbReference>
<organism evidence="1 2">
    <name type="scientific">Aquamicrobium defluvii</name>
    <dbReference type="NCBI Taxonomy" id="69279"/>
    <lineage>
        <taxon>Bacteria</taxon>
        <taxon>Pseudomonadati</taxon>
        <taxon>Pseudomonadota</taxon>
        <taxon>Alphaproteobacteria</taxon>
        <taxon>Hyphomicrobiales</taxon>
        <taxon>Phyllobacteriaceae</taxon>
        <taxon>Aquamicrobium</taxon>
    </lineage>
</organism>
<accession>A0A4R6YF06</accession>
<sequence length="182" mass="19828">MADSDHSISLPLVTLRQGSKITVASRNTPAEPNLASKAGKADTADPVLALADHWRDAHARALALCRRQQRLESRIARATGSLPSCSTEEVLGTTHRIRSSSDLGYSKAKAAEEHFAGEAGRLLEELVLTPARSIEGLIAKLEVIVWESEVRDGPSDFPWPHLRSMLADLERIAILQPLPKAR</sequence>
<dbReference type="RefSeq" id="WP_133675198.1">
    <property type="nucleotide sequence ID" value="NZ_SNZF01000012.1"/>
</dbReference>
<dbReference type="Proteomes" id="UP000294958">
    <property type="component" value="Unassembled WGS sequence"/>
</dbReference>
<proteinExistence type="predicted"/>
<protein>
    <submittedName>
        <fullName evidence="1">Uncharacterized protein</fullName>
    </submittedName>
</protein>
<reference evidence="1 2" key="1">
    <citation type="submission" date="2019-03" db="EMBL/GenBank/DDBJ databases">
        <title>Genomic Encyclopedia of Type Strains, Phase IV (KMG-IV): sequencing the most valuable type-strain genomes for metagenomic binning, comparative biology and taxonomic classification.</title>
        <authorList>
            <person name="Goeker M."/>
        </authorList>
    </citation>
    <scope>NUCLEOTIDE SEQUENCE [LARGE SCALE GENOMIC DNA]</scope>
    <source>
        <strain evidence="1 2">DSM 11603</strain>
    </source>
</reference>
<gene>
    <name evidence="1" type="ORF">DES43_11270</name>
</gene>
<evidence type="ECO:0000313" key="2">
    <source>
        <dbReference type="Proteomes" id="UP000294958"/>
    </source>
</evidence>
<comment type="caution">
    <text evidence="1">The sequence shown here is derived from an EMBL/GenBank/DDBJ whole genome shotgun (WGS) entry which is preliminary data.</text>
</comment>
<keyword evidence="2" id="KW-1185">Reference proteome</keyword>
<name>A0A4R6YF06_9HYPH</name>
<dbReference type="AlphaFoldDB" id="A0A4R6YF06"/>
<evidence type="ECO:0000313" key="1">
    <source>
        <dbReference type="EMBL" id="TDR34858.1"/>
    </source>
</evidence>
<dbReference type="OrthoDB" id="7306312at2"/>